<dbReference type="PANTHER" id="PTHR12984">
    <property type="entry name" value="SCY1-RELATED S/T PROTEIN KINASE-LIKE"/>
    <property type="match status" value="1"/>
</dbReference>
<dbReference type="InterPro" id="IPR011989">
    <property type="entry name" value="ARM-like"/>
</dbReference>
<feature type="compositionally biased region" description="Low complexity" evidence="2">
    <location>
        <begin position="780"/>
        <end position="796"/>
    </location>
</feature>
<dbReference type="Gene3D" id="1.25.10.10">
    <property type="entry name" value="Leucine-rich Repeat Variant"/>
    <property type="match status" value="1"/>
</dbReference>
<accession>A0A9R1TNF4</accession>
<evidence type="ECO:0000256" key="1">
    <source>
        <dbReference type="ARBA" id="ARBA00038349"/>
    </source>
</evidence>
<evidence type="ECO:0000313" key="4">
    <source>
        <dbReference type="Proteomes" id="UP000694866"/>
    </source>
</evidence>
<dbReference type="PROSITE" id="PS50011">
    <property type="entry name" value="PROTEIN_KINASE_DOM"/>
    <property type="match status" value="1"/>
</dbReference>
<dbReference type="GO" id="GO:0005524">
    <property type="term" value="F:ATP binding"/>
    <property type="evidence" value="ECO:0007669"/>
    <property type="project" value="InterPro"/>
</dbReference>
<proteinExistence type="inferred from homology"/>
<evidence type="ECO:0000313" key="5">
    <source>
        <dbReference type="RefSeq" id="XP_011314044.1"/>
    </source>
</evidence>
<dbReference type="SUPFAM" id="SSF56112">
    <property type="entry name" value="Protein kinase-like (PK-like)"/>
    <property type="match status" value="1"/>
</dbReference>
<dbReference type="SUPFAM" id="SSF48371">
    <property type="entry name" value="ARM repeat"/>
    <property type="match status" value="1"/>
</dbReference>
<reference evidence="5" key="1">
    <citation type="submission" date="2025-08" db="UniProtKB">
        <authorList>
            <consortium name="RefSeq"/>
        </authorList>
    </citation>
    <scope>IDENTIFICATION</scope>
    <source>
        <strain evidence="5">USDA-PBARC FA_bdor</strain>
        <tissue evidence="5">Whole organism</tissue>
    </source>
</reference>
<dbReference type="KEGG" id="fas:105273347"/>
<dbReference type="Proteomes" id="UP000694866">
    <property type="component" value="Unplaced"/>
</dbReference>
<dbReference type="InterPro" id="IPR011009">
    <property type="entry name" value="Kinase-like_dom_sf"/>
</dbReference>
<dbReference type="GeneID" id="105273347"/>
<dbReference type="InterPro" id="IPR000719">
    <property type="entry name" value="Prot_kinase_dom"/>
</dbReference>
<dbReference type="Gene3D" id="3.30.200.20">
    <property type="entry name" value="Phosphorylase Kinase, domain 1"/>
    <property type="match status" value="1"/>
</dbReference>
<evidence type="ECO:0000259" key="3">
    <source>
        <dbReference type="PROSITE" id="PS50011"/>
    </source>
</evidence>
<feature type="region of interest" description="Disordered" evidence="2">
    <location>
        <begin position="133"/>
        <end position="153"/>
    </location>
</feature>
<feature type="domain" description="Protein kinase" evidence="3">
    <location>
        <begin position="26"/>
        <end position="340"/>
    </location>
</feature>
<dbReference type="PANTHER" id="PTHR12984:SF16">
    <property type="entry name" value="BLACK MATCH, ISOFORM H"/>
    <property type="match status" value="1"/>
</dbReference>
<dbReference type="InterPro" id="IPR016024">
    <property type="entry name" value="ARM-type_fold"/>
</dbReference>
<dbReference type="SMART" id="SM00220">
    <property type="entry name" value="S_TKc"/>
    <property type="match status" value="1"/>
</dbReference>
<evidence type="ECO:0000256" key="2">
    <source>
        <dbReference type="SAM" id="MobiDB-lite"/>
    </source>
</evidence>
<dbReference type="GO" id="GO:0004672">
    <property type="term" value="F:protein kinase activity"/>
    <property type="evidence" value="ECO:0007669"/>
    <property type="project" value="InterPro"/>
</dbReference>
<dbReference type="AlphaFoldDB" id="A0A9R1TNF4"/>
<name>A0A9R1TNF4_9HYME</name>
<dbReference type="InterPro" id="IPR051177">
    <property type="entry name" value="CIK-Related_Protein"/>
</dbReference>
<dbReference type="OrthoDB" id="79687at2759"/>
<organism evidence="4 5">
    <name type="scientific">Fopius arisanus</name>
    <dbReference type="NCBI Taxonomy" id="64838"/>
    <lineage>
        <taxon>Eukaryota</taxon>
        <taxon>Metazoa</taxon>
        <taxon>Ecdysozoa</taxon>
        <taxon>Arthropoda</taxon>
        <taxon>Hexapoda</taxon>
        <taxon>Insecta</taxon>
        <taxon>Pterygota</taxon>
        <taxon>Neoptera</taxon>
        <taxon>Endopterygota</taxon>
        <taxon>Hymenoptera</taxon>
        <taxon>Apocrita</taxon>
        <taxon>Ichneumonoidea</taxon>
        <taxon>Braconidae</taxon>
        <taxon>Opiinae</taxon>
        <taxon>Fopius</taxon>
    </lineage>
</organism>
<dbReference type="CDD" id="cd14011">
    <property type="entry name" value="PK_SCY1_like"/>
    <property type="match status" value="1"/>
</dbReference>
<protein>
    <submittedName>
        <fullName evidence="5">SCY1-like protein 2 isoform X1</fullName>
    </submittedName>
</protein>
<feature type="compositionally biased region" description="Low complexity" evidence="2">
    <location>
        <begin position="806"/>
        <end position="817"/>
    </location>
</feature>
<dbReference type="Pfam" id="PF00069">
    <property type="entry name" value="Pkinase"/>
    <property type="match status" value="1"/>
</dbReference>
<dbReference type="CTD" id="5740442"/>
<gene>
    <name evidence="5" type="primary">bma</name>
</gene>
<dbReference type="RefSeq" id="XP_011314044.1">
    <property type="nucleotide sequence ID" value="XM_011315742.1"/>
</dbReference>
<sequence length="862" mass="97205">MFKFKSSQPNVVESNPIWEEFVASKQAPSATAGPEHVWRIFDAYRKSDGQEASVFLFEKRSVEKFHKPKHKEHVTDILRRCPKNLEEFRHPKFLHVIHPVKECSETLAFATEPVLGSLANVLAYVEQQAASNPNSTAHNANYHTGQNPHQHPPGHRPVLIKKYEMLAMEIKYGLLQITEALSSLHCSYKVMHRNVCPSSIIITKKGTWKLCGLEFIERTTDENGLDPVPCNPWTHKASKTVQPNLDYIAPEIQLRKICSIRSDMYSLGMVIAAIYNDGKSLIQANHSTSDYIKQVENLNEQVENILPRVPMPLHEAVSRLLCKEPEARPIAKHLSLIKYFSDPSVYALQFLDVINMKDPNQKSHFYKNTLKEVLPFIPLKLWYQHIWPYLQAESKSQEVFASVLQPMLFIIQQSPLEDYQNIILPSFKELFSTPRSIQGTVVLLENLHVVFEKTPAEVIRLEMLPMLYLSFESPNIQIQAAAFKSVVKIADYLEDTALRKIVLPKLMNAFENSSTDSRILMNCLSRILETLDTQQIVDEVYPLLWDIKLQQPDAITRVVTIYRLLLSNKKFGLTINIIATKVMPILLPATVNPSLNLEQFQTLIEVLQLMLSHIESNQTNKLKLSLSSPERHRPLRHQFSTENMHVQPFNIPGLKIEQRKTSSAEDMARKNSIGSMSMTASAENMTQRKNSMTNMLSNWWYSSSSSARDGTFLSVGSAFPSRRLSDNTLMTPKIRIAPSCSSSPGGTPGGGLPIRRHSSTGPQERRGSNVNLSPPTGGMPTTSSSVPYLLSSSMTSIRNSRRPSVSSTTSQQGSGLLQQFGTGMSQRANWDYYHPDDDTSTNPVSIVVTIDGPSTIEQMRAQ</sequence>
<dbReference type="Gene3D" id="1.10.510.10">
    <property type="entry name" value="Transferase(Phosphotransferase) domain 1"/>
    <property type="match status" value="1"/>
</dbReference>
<feature type="compositionally biased region" description="Polar residues" evidence="2">
    <location>
        <begin position="133"/>
        <end position="149"/>
    </location>
</feature>
<feature type="region of interest" description="Disordered" evidence="2">
    <location>
        <begin position="735"/>
        <end position="817"/>
    </location>
</feature>
<comment type="similarity">
    <text evidence="1">Belongs to the protein kinase superfamily.</text>
</comment>
<keyword evidence="4" id="KW-1185">Reference proteome</keyword>